<dbReference type="EMBL" id="MU032344">
    <property type="protein sequence ID" value="KAF3770554.1"/>
    <property type="molecule type" value="Genomic_DNA"/>
</dbReference>
<gene>
    <name evidence="2" type="ORF">M406DRAFT_271803</name>
</gene>
<dbReference type="Gene3D" id="3.80.10.10">
    <property type="entry name" value="Ribonuclease Inhibitor"/>
    <property type="match status" value="1"/>
</dbReference>
<dbReference type="InterPro" id="IPR057334">
    <property type="entry name" value="PH_2nd_LRR"/>
</dbReference>
<organism evidence="2 3">
    <name type="scientific">Cryphonectria parasitica (strain ATCC 38755 / EP155)</name>
    <dbReference type="NCBI Taxonomy" id="660469"/>
    <lineage>
        <taxon>Eukaryota</taxon>
        <taxon>Fungi</taxon>
        <taxon>Dikarya</taxon>
        <taxon>Ascomycota</taxon>
        <taxon>Pezizomycotina</taxon>
        <taxon>Sordariomycetes</taxon>
        <taxon>Sordariomycetidae</taxon>
        <taxon>Diaporthales</taxon>
        <taxon>Cryphonectriaceae</taxon>
        <taxon>Cryphonectria-Endothia species complex</taxon>
        <taxon>Cryphonectria</taxon>
    </lineage>
</organism>
<evidence type="ECO:0000259" key="1">
    <source>
        <dbReference type="Pfam" id="PF25353"/>
    </source>
</evidence>
<dbReference type="SUPFAM" id="SSF52047">
    <property type="entry name" value="RNI-like"/>
    <property type="match status" value="1"/>
</dbReference>
<dbReference type="AlphaFoldDB" id="A0A9P5CTE0"/>
<name>A0A9P5CTE0_CRYP1</name>
<dbReference type="InterPro" id="IPR032675">
    <property type="entry name" value="LRR_dom_sf"/>
</dbReference>
<dbReference type="InterPro" id="IPR052394">
    <property type="entry name" value="LRR-containing"/>
</dbReference>
<dbReference type="SMART" id="SM00368">
    <property type="entry name" value="LRR_RI"/>
    <property type="match status" value="3"/>
</dbReference>
<feature type="domain" description="LRR-containing protein second PH" evidence="1">
    <location>
        <begin position="162"/>
        <end position="291"/>
    </location>
</feature>
<dbReference type="Proteomes" id="UP000803844">
    <property type="component" value="Unassembled WGS sequence"/>
</dbReference>
<accession>A0A9P5CTE0</accession>
<keyword evidence="3" id="KW-1185">Reference proteome</keyword>
<reference evidence="2" key="1">
    <citation type="journal article" date="2020" name="Phytopathology">
        <title>Genome sequence of the chestnut blight fungus Cryphonectria parasitica EP155: A fundamental resource for an archetypical invasive plant pathogen.</title>
        <authorList>
            <person name="Crouch J.A."/>
            <person name="Dawe A."/>
            <person name="Aerts A."/>
            <person name="Barry K."/>
            <person name="Churchill A.C.L."/>
            <person name="Grimwood J."/>
            <person name="Hillman B."/>
            <person name="Milgroom M.G."/>
            <person name="Pangilinan J."/>
            <person name="Smith M."/>
            <person name="Salamov A."/>
            <person name="Schmutz J."/>
            <person name="Yadav J."/>
            <person name="Grigoriev I.V."/>
            <person name="Nuss D."/>
        </authorList>
    </citation>
    <scope>NUCLEOTIDE SEQUENCE</scope>
    <source>
        <strain evidence="2">EP155</strain>
    </source>
</reference>
<proteinExistence type="predicted"/>
<feature type="non-terminal residue" evidence="2">
    <location>
        <position position="870"/>
    </location>
</feature>
<sequence length="870" mass="97534">MTGIDFKTAIDWKTQQVEAHCAVEADLRSKPSYLVVTRDYIVKMRSKAEAIAAFPQIDGGQETHSMMPPPEPLIVIPVHMMVSVFVAEGSRPSFGIEMWWRSSTCRAAYCSAQAYFSLPEARSEMLHIIVAQLKAKNIEFPEASLVPLEVEAQIVGIFGKEEPDFKTCKPEIFPVVRRTSVREDVYSKDKPRKSQDVSSWYLALGRNSCYLAEVGPGLPVDVKYQTFGLVTLDSFRANWTFHEERFVLTFREPFKPAVRLELASRYYRQIVITFMKADRFLKPCWPTTMQTMETFHISGLTDPQLLIPGDNYGGLKRTLGAFLSAYHSPQVEWEINWKTDLAPEFRLLPPKAGGNYTNLQLLAVMRSLRYNGYFNSISFNGIDLSGLWDRTDPAGRTPVPYINRSCLALSEVELGQMKFGTLLHQEIHALAFCSETIRQIDFTRCFTERNVQRNMSSSTVTNLGFLFPILNLLELGLTKCNRLLLSGNYLRSADIDGLALMTQNVTIQALDISNCGLSDLALRDIFEVLYHQGHSLQSLDISGNRGRIHASFIANFSQSIQDLRKLNVSGVVMGDIPGPIFSFETLSRFEHLEELDLSKLNLNDASLNALERFLSQKPLPSEPQFFDTQDSSSAATSTLRKLALNNCGINGREAARLVRALANHPSAHLHLTGNPLDDGVEDLCRALSLTPGPAGLHIDMVEFRREESFVALMKALALNKHIIFLSMAGTAPTPLADGPCGPEVCEALETFFRGNTSVKYLDLSGYSGKLDEGQLARGFARSLRGLAHNRTLTHLRIRNQNLHDDVGTLGSVIRQTNTLRMLDCQDNSWNLTSIQFLVKSLKLNSSIVDFPFPHAEYERVWSRVAADVRR</sequence>
<dbReference type="Pfam" id="PF25353">
    <property type="entry name" value="PH_2nd_LRR"/>
    <property type="match status" value="1"/>
</dbReference>
<dbReference type="RefSeq" id="XP_040781515.1">
    <property type="nucleotide sequence ID" value="XM_040918123.1"/>
</dbReference>
<protein>
    <submittedName>
        <fullName evidence="2">RNI-like protein</fullName>
    </submittedName>
</protein>
<dbReference type="PANTHER" id="PTHR24114:SF2">
    <property type="entry name" value="F-BOX DOMAIN-CONTAINING PROTEIN-RELATED"/>
    <property type="match status" value="1"/>
</dbReference>
<dbReference type="OrthoDB" id="120976at2759"/>
<dbReference type="PANTHER" id="PTHR24114">
    <property type="entry name" value="LEUCINE RICH REPEAT FAMILY PROTEIN"/>
    <property type="match status" value="1"/>
</dbReference>
<comment type="caution">
    <text evidence="2">The sequence shown here is derived from an EMBL/GenBank/DDBJ whole genome shotgun (WGS) entry which is preliminary data.</text>
</comment>
<evidence type="ECO:0000313" key="3">
    <source>
        <dbReference type="Proteomes" id="UP000803844"/>
    </source>
</evidence>
<evidence type="ECO:0000313" key="2">
    <source>
        <dbReference type="EMBL" id="KAF3770554.1"/>
    </source>
</evidence>
<dbReference type="GeneID" id="63835252"/>